<keyword evidence="4" id="KW-0805">Transcription regulation</keyword>
<dbReference type="GO" id="GO:0000439">
    <property type="term" value="C:transcription factor TFIIH core complex"/>
    <property type="evidence" value="ECO:0000318"/>
    <property type="project" value="GO_Central"/>
</dbReference>
<dbReference type="GO" id="GO:0006289">
    <property type="term" value="P:nucleotide-excision repair"/>
    <property type="evidence" value="ECO:0007669"/>
    <property type="project" value="InterPro"/>
</dbReference>
<dbReference type="STRING" id="7719.ENSCINP00000009626"/>
<dbReference type="Pfam" id="PF08567">
    <property type="entry name" value="PH_TFIIH"/>
    <property type="match status" value="1"/>
</dbReference>
<reference evidence="10" key="1">
    <citation type="journal article" date="2002" name="Science">
        <title>The draft genome of Ciona intestinalis: insights into chordate and vertebrate origins.</title>
        <authorList>
            <person name="Dehal P."/>
            <person name="Satou Y."/>
            <person name="Campbell R.K."/>
            <person name="Chapman J."/>
            <person name="Degnan B."/>
            <person name="De Tomaso A."/>
            <person name="Davidson B."/>
            <person name="Di Gregorio A."/>
            <person name="Gelpke M."/>
            <person name="Goodstein D.M."/>
            <person name="Harafuji N."/>
            <person name="Hastings K.E."/>
            <person name="Ho I."/>
            <person name="Hotta K."/>
            <person name="Huang W."/>
            <person name="Kawashima T."/>
            <person name="Lemaire P."/>
            <person name="Martinez D."/>
            <person name="Meinertzhagen I.A."/>
            <person name="Necula S."/>
            <person name="Nonaka M."/>
            <person name="Putnam N."/>
            <person name="Rash S."/>
            <person name="Saiga H."/>
            <person name="Satake M."/>
            <person name="Terry A."/>
            <person name="Yamada L."/>
            <person name="Wang H.G."/>
            <person name="Awazu S."/>
            <person name="Azumi K."/>
            <person name="Boore J."/>
            <person name="Branno M."/>
            <person name="Chin-Bow S."/>
            <person name="DeSantis R."/>
            <person name="Doyle S."/>
            <person name="Francino P."/>
            <person name="Keys D.N."/>
            <person name="Haga S."/>
            <person name="Hayashi H."/>
            <person name="Hino K."/>
            <person name="Imai K.S."/>
            <person name="Inaba K."/>
            <person name="Kano S."/>
            <person name="Kobayashi K."/>
            <person name="Kobayashi M."/>
            <person name="Lee B.I."/>
            <person name="Makabe K.W."/>
            <person name="Manohar C."/>
            <person name="Matassi G."/>
            <person name="Medina M."/>
            <person name="Mochizuki Y."/>
            <person name="Mount S."/>
            <person name="Morishita T."/>
            <person name="Miura S."/>
            <person name="Nakayama A."/>
            <person name="Nishizaka S."/>
            <person name="Nomoto H."/>
            <person name="Ohta F."/>
            <person name="Oishi K."/>
            <person name="Rigoutsos I."/>
            <person name="Sano M."/>
            <person name="Sasaki A."/>
            <person name="Sasakura Y."/>
            <person name="Shoguchi E."/>
            <person name="Shin-i T."/>
            <person name="Spagnuolo A."/>
            <person name="Stainier D."/>
            <person name="Suzuki M.M."/>
            <person name="Tassy O."/>
            <person name="Takatori N."/>
            <person name="Tokuoka M."/>
            <person name="Yagi K."/>
            <person name="Yoshizaki F."/>
            <person name="Wada S."/>
            <person name="Zhang C."/>
            <person name="Hyatt P.D."/>
            <person name="Larimer F."/>
            <person name="Detter C."/>
            <person name="Doggett N."/>
            <person name="Glavina T."/>
            <person name="Hawkins T."/>
            <person name="Richardson P."/>
            <person name="Lucas S."/>
            <person name="Kohara Y."/>
            <person name="Levine M."/>
            <person name="Satoh N."/>
            <person name="Rokhsar D.S."/>
        </authorList>
    </citation>
    <scope>NUCLEOTIDE SEQUENCE [LARGE SCALE GENOMIC DNA]</scope>
</reference>
<feature type="domain" description="BSD" evidence="8">
    <location>
        <begin position="101"/>
        <end position="145"/>
    </location>
</feature>
<dbReference type="OMA" id="VCTCELL"/>
<organism evidence="9 10">
    <name type="scientific">Ciona intestinalis</name>
    <name type="common">Transparent sea squirt</name>
    <name type="synonym">Ascidia intestinalis</name>
    <dbReference type="NCBI Taxonomy" id="7719"/>
    <lineage>
        <taxon>Eukaryota</taxon>
        <taxon>Metazoa</taxon>
        <taxon>Chordata</taxon>
        <taxon>Tunicata</taxon>
        <taxon>Ascidiacea</taxon>
        <taxon>Phlebobranchia</taxon>
        <taxon>Cionidae</taxon>
        <taxon>Ciona</taxon>
    </lineage>
</organism>
<evidence type="ECO:0000256" key="3">
    <source>
        <dbReference type="ARBA" id="ARBA00022737"/>
    </source>
</evidence>
<keyword evidence="5" id="KW-0804">Transcription</keyword>
<evidence type="ECO:0000256" key="2">
    <source>
        <dbReference type="ARBA" id="ARBA00009448"/>
    </source>
</evidence>
<evidence type="ECO:0000256" key="1">
    <source>
        <dbReference type="ARBA" id="ARBA00004123"/>
    </source>
</evidence>
<reference evidence="9" key="3">
    <citation type="submission" date="2025-08" db="UniProtKB">
        <authorList>
            <consortium name="Ensembl"/>
        </authorList>
    </citation>
    <scope>IDENTIFICATION</scope>
</reference>
<dbReference type="InterPro" id="IPR011993">
    <property type="entry name" value="PH-like_dom_sf"/>
</dbReference>
<evidence type="ECO:0000256" key="7">
    <source>
        <dbReference type="SAM" id="MobiDB-lite"/>
    </source>
</evidence>
<dbReference type="InParanoid" id="F6RMT1"/>
<keyword evidence="6" id="KW-0539">Nucleus</keyword>
<accession>F6RMT1</accession>
<dbReference type="FunCoup" id="F6RMT1">
    <property type="interactions" value="439"/>
</dbReference>
<keyword evidence="3" id="KW-0677">Repeat</keyword>
<evidence type="ECO:0000259" key="8">
    <source>
        <dbReference type="PROSITE" id="PS50858"/>
    </source>
</evidence>
<dbReference type="FunFam" id="2.30.29.30:FF:000479">
    <property type="entry name" value="General transcription factor IIH subunit"/>
    <property type="match status" value="1"/>
</dbReference>
<dbReference type="InterPro" id="IPR035925">
    <property type="entry name" value="BSD_dom_sf"/>
</dbReference>
<dbReference type="GO" id="GO:0005675">
    <property type="term" value="C:transcription factor TFIIH holo complex"/>
    <property type="evidence" value="ECO:0000318"/>
    <property type="project" value="GO_Central"/>
</dbReference>
<dbReference type="InterPro" id="IPR013876">
    <property type="entry name" value="TFIIH_BTF_p62_N"/>
</dbReference>
<evidence type="ECO:0000313" key="9">
    <source>
        <dbReference type="Ensembl" id="ENSCINP00000009626.3"/>
    </source>
</evidence>
<dbReference type="GO" id="GO:0006366">
    <property type="term" value="P:transcription by RNA polymerase II"/>
    <property type="evidence" value="ECO:0000318"/>
    <property type="project" value="GO_Central"/>
</dbReference>
<name>F6RMT1_CIOIN</name>
<dbReference type="AlphaFoldDB" id="F6RMT1"/>
<keyword evidence="10" id="KW-1185">Reference proteome</keyword>
<feature type="region of interest" description="Disordered" evidence="7">
    <location>
        <begin position="280"/>
        <end position="300"/>
    </location>
</feature>
<dbReference type="Gene3D" id="2.30.29.30">
    <property type="entry name" value="Pleckstrin-homology domain (PH domain)/Phosphotyrosine-binding domain (PTB)"/>
    <property type="match status" value="1"/>
</dbReference>
<reference evidence="9" key="4">
    <citation type="submission" date="2025-09" db="UniProtKB">
        <authorList>
            <consortium name="Ensembl"/>
        </authorList>
    </citation>
    <scope>IDENTIFICATION</scope>
</reference>
<dbReference type="Pfam" id="PF03909">
    <property type="entry name" value="BSD"/>
    <property type="match status" value="1"/>
</dbReference>
<dbReference type="SUPFAM" id="SSF50729">
    <property type="entry name" value="PH domain-like"/>
    <property type="match status" value="1"/>
</dbReference>
<dbReference type="GeneTree" id="ENSGT00390000015066"/>
<dbReference type="SMART" id="SM00751">
    <property type="entry name" value="BSD"/>
    <property type="match status" value="2"/>
</dbReference>
<dbReference type="Gene3D" id="6.10.140.1200">
    <property type="match status" value="1"/>
</dbReference>
<proteinExistence type="inferred from homology"/>
<dbReference type="CDD" id="cd13229">
    <property type="entry name" value="PH_TFIIH"/>
    <property type="match status" value="1"/>
</dbReference>
<dbReference type="PANTHER" id="PTHR12856">
    <property type="entry name" value="TRANSCRIPTION INITIATION FACTOR IIH-RELATED"/>
    <property type="match status" value="1"/>
</dbReference>
<feature type="domain" description="BSD" evidence="8">
    <location>
        <begin position="182"/>
        <end position="234"/>
    </location>
</feature>
<evidence type="ECO:0000256" key="5">
    <source>
        <dbReference type="ARBA" id="ARBA00023163"/>
    </source>
</evidence>
<dbReference type="GO" id="GO:0006281">
    <property type="term" value="P:DNA repair"/>
    <property type="evidence" value="ECO:0000318"/>
    <property type="project" value="GO_Central"/>
</dbReference>
<evidence type="ECO:0000256" key="4">
    <source>
        <dbReference type="ARBA" id="ARBA00023015"/>
    </source>
</evidence>
<protein>
    <recommendedName>
        <fullName evidence="8">BSD domain-containing protein</fullName>
    </recommendedName>
</protein>
<comment type="similarity">
    <text evidence="2">Belongs to the TFB1 family.</text>
</comment>
<evidence type="ECO:0000313" key="10">
    <source>
        <dbReference type="Proteomes" id="UP000008144"/>
    </source>
</evidence>
<comment type="subcellular location">
    <subcellularLocation>
        <location evidence="1">Nucleus</location>
    </subcellularLocation>
</comment>
<dbReference type="Proteomes" id="UP000008144">
    <property type="component" value="Chromosome 5"/>
</dbReference>
<dbReference type="PROSITE" id="PS50858">
    <property type="entry name" value="BSD"/>
    <property type="match status" value="2"/>
</dbReference>
<dbReference type="GO" id="GO:0006360">
    <property type="term" value="P:transcription by RNA polymerase I"/>
    <property type="evidence" value="ECO:0000318"/>
    <property type="project" value="GO_Central"/>
</dbReference>
<dbReference type="Ensembl" id="ENSCINT00000009626.3">
    <property type="protein sequence ID" value="ENSCINP00000009626.3"/>
    <property type="gene ID" value="ENSCING00000004652.3"/>
</dbReference>
<dbReference type="EMBL" id="EAAA01002144">
    <property type="status" value="NOT_ANNOTATED_CDS"/>
    <property type="molecule type" value="Genomic_DNA"/>
</dbReference>
<dbReference type="SUPFAM" id="SSF140383">
    <property type="entry name" value="BSD domain-like"/>
    <property type="match status" value="2"/>
</dbReference>
<dbReference type="InterPro" id="IPR005607">
    <property type="entry name" value="BSD_dom"/>
</dbReference>
<evidence type="ECO:0000256" key="6">
    <source>
        <dbReference type="ARBA" id="ARBA00023242"/>
    </source>
</evidence>
<sequence>TAMSAEQIQLLISQVRHKKRDGSLYLMSERLAWCPEGRDHFDVSHLYSDIKCQKVSPEGKAKIQLQIILLNESSFVFHFSNTNTAEGKSDREKVKTLLAQMLPKFRRTIDKELEEKNKLLQQDSELFQTYKDLVVSGVISPEEFWNSHSSVRKLSSSKQNLIAQKVGVSAGFLAEVRPQSDGCNGLRYNLTSDTIHSIFSTYPAVKRKYLENVPDKLTEKDFWTMFFQSHYFHRDRTAQSSSKDLFADCVKKDEQDILSLLSLGVKDKFNDLTYLEDGDSAQDEGYGNTLNEPLPGTAKPSASQIAHKNIIKRFNHQNAMILSTSLRFFNFTNFVTQEKDGNGVTETDGEVVIKKARLKDATTYSDLESPHSSNEAMLNIQKNERYKHGPTLVCQAHQELNNDNVREGMRIISSQCENYKPRLSQVLKPSNAANALKELSSGMSSSSQTSENAIQHILSQTQQDELKQLYASLSELLRHFWTCFPANTTFLQEKVNRMCHSIETFQQTRLRVFQDQLRRSMVHANVTEHLDDMISAAFAKFNSWQSKKTRR</sequence>
<dbReference type="HOGENOM" id="CLU_037467_0_0_1"/>
<reference evidence="9" key="2">
    <citation type="journal article" date="2008" name="Genome Biol.">
        <title>Improved genome assembly and evidence-based global gene model set for the chordate Ciona intestinalis: new insight into intron and operon populations.</title>
        <authorList>
            <person name="Satou Y."/>
            <person name="Mineta K."/>
            <person name="Ogasawara M."/>
            <person name="Sasakura Y."/>
            <person name="Shoguchi E."/>
            <person name="Ueno K."/>
            <person name="Yamada L."/>
            <person name="Matsumoto J."/>
            <person name="Wasserscheid J."/>
            <person name="Dewar K."/>
            <person name="Wiley G.B."/>
            <person name="Macmil S.L."/>
            <person name="Roe B.A."/>
            <person name="Zeller R.W."/>
            <person name="Hastings K.E."/>
            <person name="Lemaire P."/>
            <person name="Lindquist E."/>
            <person name="Endo T."/>
            <person name="Hotta K."/>
            <person name="Inaba K."/>
        </authorList>
    </citation>
    <scope>NUCLEOTIDE SEQUENCE [LARGE SCALE GENOMIC DNA]</scope>
    <source>
        <strain evidence="9">wild type</strain>
    </source>
</reference>
<dbReference type="InterPro" id="IPR027079">
    <property type="entry name" value="Tfb1/GTF2H1"/>
</dbReference>